<dbReference type="PROSITE" id="PS50271">
    <property type="entry name" value="ZF_UBP"/>
    <property type="match status" value="1"/>
</dbReference>
<dbReference type="PANTHER" id="PTHR24007">
    <property type="entry name" value="BRCA1-ASSOCIATED PROTEIN"/>
    <property type="match status" value="1"/>
</dbReference>
<reference evidence="9" key="1">
    <citation type="submission" date="2021-03" db="EMBL/GenBank/DDBJ databases">
        <authorList>
            <person name="Tagirdzhanova G."/>
        </authorList>
    </citation>
    <scope>NUCLEOTIDE SEQUENCE</scope>
</reference>
<evidence type="ECO:0000313" key="10">
    <source>
        <dbReference type="Proteomes" id="UP000664521"/>
    </source>
</evidence>
<dbReference type="CDD" id="cd12717">
    <property type="entry name" value="RRM_ETP1"/>
    <property type="match status" value="1"/>
</dbReference>
<dbReference type="GO" id="GO:0008270">
    <property type="term" value="F:zinc ion binding"/>
    <property type="evidence" value="ECO:0007669"/>
    <property type="project" value="UniProtKB-KW"/>
</dbReference>
<dbReference type="SUPFAM" id="SSF57850">
    <property type="entry name" value="RING/U-box"/>
    <property type="match status" value="2"/>
</dbReference>
<dbReference type="InterPro" id="IPR047243">
    <property type="entry name" value="RING-H2_BRAP2"/>
</dbReference>
<evidence type="ECO:0000256" key="1">
    <source>
        <dbReference type="ARBA" id="ARBA00022723"/>
    </source>
</evidence>
<keyword evidence="2 4" id="KW-0863">Zinc-finger</keyword>
<gene>
    <name evidence="9" type="ORF">HETSPECPRED_002751</name>
</gene>
<feature type="region of interest" description="Disordered" evidence="6">
    <location>
        <begin position="467"/>
        <end position="492"/>
    </location>
</feature>
<dbReference type="GO" id="GO:0007265">
    <property type="term" value="P:Ras protein signal transduction"/>
    <property type="evidence" value="ECO:0007669"/>
    <property type="project" value="TreeGrafter"/>
</dbReference>
<evidence type="ECO:0000256" key="4">
    <source>
        <dbReference type="PROSITE-ProRule" id="PRU00502"/>
    </source>
</evidence>
<dbReference type="Pfam" id="PF07576">
    <property type="entry name" value="BRAP2"/>
    <property type="match status" value="1"/>
</dbReference>
<dbReference type="InterPro" id="IPR011422">
    <property type="entry name" value="BRAP2/ETP1_RRM"/>
</dbReference>
<dbReference type="OrthoDB" id="273556at2759"/>
<dbReference type="SMART" id="SM00290">
    <property type="entry name" value="ZnF_UBP"/>
    <property type="match status" value="1"/>
</dbReference>
<comment type="caution">
    <text evidence="9">The sequence shown here is derived from an EMBL/GenBank/DDBJ whole genome shotgun (WGS) entry which is preliminary data.</text>
</comment>
<feature type="region of interest" description="Disordered" evidence="6">
    <location>
        <begin position="658"/>
        <end position="686"/>
    </location>
</feature>
<dbReference type="EMBL" id="CAJPDS010000017">
    <property type="protein sequence ID" value="CAF9916083.1"/>
    <property type="molecule type" value="Genomic_DNA"/>
</dbReference>
<dbReference type="InterPro" id="IPR034931">
    <property type="entry name" value="ETP1_RRM"/>
</dbReference>
<dbReference type="Pfam" id="PF13639">
    <property type="entry name" value="zf-RING_2"/>
    <property type="match status" value="1"/>
</dbReference>
<dbReference type="GO" id="GO:0005737">
    <property type="term" value="C:cytoplasm"/>
    <property type="evidence" value="ECO:0007669"/>
    <property type="project" value="TreeGrafter"/>
</dbReference>
<feature type="region of interest" description="Disordered" evidence="6">
    <location>
        <begin position="34"/>
        <end position="83"/>
    </location>
</feature>
<evidence type="ECO:0000259" key="7">
    <source>
        <dbReference type="PROSITE" id="PS50089"/>
    </source>
</evidence>
<dbReference type="PROSITE" id="PS50089">
    <property type="entry name" value="ZF_RING_2"/>
    <property type="match status" value="1"/>
</dbReference>
<dbReference type="GO" id="GO:0016567">
    <property type="term" value="P:protein ubiquitination"/>
    <property type="evidence" value="ECO:0007669"/>
    <property type="project" value="TreeGrafter"/>
</dbReference>
<dbReference type="Gene3D" id="3.30.40.10">
    <property type="entry name" value="Zinc/RING finger domain, C3HC4 (zinc finger)"/>
    <property type="match status" value="2"/>
</dbReference>
<dbReference type="InterPro" id="IPR001841">
    <property type="entry name" value="Znf_RING"/>
</dbReference>
<feature type="region of interest" description="Disordered" evidence="6">
    <location>
        <begin position="277"/>
        <end position="320"/>
    </location>
</feature>
<keyword evidence="10" id="KW-1185">Reference proteome</keyword>
<evidence type="ECO:0000313" key="9">
    <source>
        <dbReference type="EMBL" id="CAF9916083.1"/>
    </source>
</evidence>
<protein>
    <submittedName>
        <fullName evidence="9">Uncharacterized protein</fullName>
    </submittedName>
</protein>
<name>A0A8H3F1Z2_9LECA</name>
<evidence type="ECO:0000256" key="2">
    <source>
        <dbReference type="ARBA" id="ARBA00022771"/>
    </source>
</evidence>
<organism evidence="9 10">
    <name type="scientific">Heterodermia speciosa</name>
    <dbReference type="NCBI Taxonomy" id="116794"/>
    <lineage>
        <taxon>Eukaryota</taxon>
        <taxon>Fungi</taxon>
        <taxon>Dikarya</taxon>
        <taxon>Ascomycota</taxon>
        <taxon>Pezizomycotina</taxon>
        <taxon>Lecanoromycetes</taxon>
        <taxon>OSLEUM clade</taxon>
        <taxon>Lecanoromycetidae</taxon>
        <taxon>Caliciales</taxon>
        <taxon>Physciaceae</taxon>
        <taxon>Heterodermia</taxon>
    </lineage>
</organism>
<feature type="region of interest" description="Disordered" evidence="6">
    <location>
        <begin position="154"/>
        <end position="179"/>
    </location>
</feature>
<dbReference type="Pfam" id="PF02148">
    <property type="entry name" value="zf-UBP"/>
    <property type="match status" value="1"/>
</dbReference>
<feature type="domain" description="RING-type" evidence="7">
    <location>
        <begin position="329"/>
        <end position="368"/>
    </location>
</feature>
<feature type="compositionally biased region" description="Polar residues" evidence="6">
    <location>
        <begin position="55"/>
        <end position="65"/>
    </location>
</feature>
<dbReference type="GO" id="GO:0061630">
    <property type="term" value="F:ubiquitin protein ligase activity"/>
    <property type="evidence" value="ECO:0007669"/>
    <property type="project" value="TreeGrafter"/>
</dbReference>
<evidence type="ECO:0000256" key="5">
    <source>
        <dbReference type="SAM" id="Coils"/>
    </source>
</evidence>
<dbReference type="Proteomes" id="UP000664521">
    <property type="component" value="Unassembled WGS sequence"/>
</dbReference>
<feature type="region of interest" description="Disordered" evidence="6">
    <location>
        <begin position="115"/>
        <end position="134"/>
    </location>
</feature>
<evidence type="ECO:0000256" key="3">
    <source>
        <dbReference type="ARBA" id="ARBA00022833"/>
    </source>
</evidence>
<proteinExistence type="predicted"/>
<dbReference type="SMART" id="SM00184">
    <property type="entry name" value="RING"/>
    <property type="match status" value="1"/>
</dbReference>
<feature type="coiled-coil region" evidence="5">
    <location>
        <begin position="541"/>
        <end position="568"/>
    </location>
</feature>
<dbReference type="PANTHER" id="PTHR24007:SF7">
    <property type="entry name" value="BRCA1-ASSOCIATED PROTEIN"/>
    <property type="match status" value="1"/>
</dbReference>
<accession>A0A8H3F1Z2</accession>
<sequence length="686" mass="75390">MPSFFYHLAFDLTTELTIKVSAVDNYWTPFQITRKKGPRQVSTSKSAELSGKPVTGNTSLSQTGGDHSPPDAQKDTPSSACTDDWRYGKILTQGVKMAQVGDGLKPTNARANKGIGAGQGGIATKGRFEPSSTEEEELGWGVVRLYKDGEETPSLYDEPAYGKGSKSSKALGRKEDGEKPAFKDEDCTTLCILAVPSYLTPSDFLGFVGENTREEVSHFRMIRTEKSNRYMVLMKFRNGKKAREWRKEWNGKAFDGLEPENCHVVFVKSIAFLTPSTSSASTSFPDMTNDPFTPSTNPIPSTPQPPTASSRTTKPLAPPTPSLIELPTCPVCLERMDESTGLLTILCQHVFHCSCLQKWRGSGCPVCRYTQHRSSHPSLPSTSTSTNRTENLNECSTCHADQNLWICLICGNVGCGRYDAAHAFAHYSDSSHTFAMDLSTQRVWDYACDAYVHRLVQDAHDGKLVDLGSPATAPHGGGLDYQSQTDDNADDYDDFVPRSKLHTAGVEYTHLLTSQLDSQRMYFEGILERAADKASLATQSAEKAAAAAEKSQRSLDELQALHDELTRSTLPQLQKENERSGRKAERFEAMAREMEKGYREEKTVSAALMTRIEHLQALVEGAGTEKEALLGEKRELEEMVRDLMFTVSGREKVAEMGEGLEGGSVSLPVGVAQEGSGKGRKRKGKK</sequence>
<feature type="compositionally biased region" description="Polar residues" evidence="6">
    <location>
        <begin position="284"/>
        <end position="299"/>
    </location>
</feature>
<dbReference type="CDD" id="cd16457">
    <property type="entry name" value="RING-H2_BRAP2"/>
    <property type="match status" value="1"/>
</dbReference>
<keyword evidence="5" id="KW-0175">Coiled coil</keyword>
<dbReference type="InterPro" id="IPR013083">
    <property type="entry name" value="Znf_RING/FYVE/PHD"/>
</dbReference>
<dbReference type="AlphaFoldDB" id="A0A8H3F1Z2"/>
<evidence type="ECO:0000256" key="6">
    <source>
        <dbReference type="SAM" id="MobiDB-lite"/>
    </source>
</evidence>
<feature type="domain" description="UBP-type" evidence="8">
    <location>
        <begin position="362"/>
        <end position="471"/>
    </location>
</feature>
<evidence type="ECO:0000259" key="8">
    <source>
        <dbReference type="PROSITE" id="PS50271"/>
    </source>
</evidence>
<keyword evidence="3" id="KW-0862">Zinc</keyword>
<dbReference type="InterPro" id="IPR001607">
    <property type="entry name" value="Znf_UBP"/>
</dbReference>
<keyword evidence="1" id="KW-0479">Metal-binding</keyword>